<comment type="caution">
    <text evidence="1">The sequence shown here is derived from an EMBL/GenBank/DDBJ whole genome shotgun (WGS) entry which is preliminary data.</text>
</comment>
<dbReference type="Proteomes" id="UP000789405">
    <property type="component" value="Unassembled WGS sequence"/>
</dbReference>
<proteinExistence type="predicted"/>
<gene>
    <name evidence="1" type="ORF">DERYTH_LOCUS14955</name>
</gene>
<accession>A0A9N9IAQ7</accession>
<name>A0A9N9IAQ7_9GLOM</name>
<reference evidence="1" key="1">
    <citation type="submission" date="2021-06" db="EMBL/GenBank/DDBJ databases">
        <authorList>
            <person name="Kallberg Y."/>
            <person name="Tangrot J."/>
            <person name="Rosling A."/>
        </authorList>
    </citation>
    <scope>NUCLEOTIDE SEQUENCE</scope>
    <source>
        <strain evidence="1">MA453B</strain>
    </source>
</reference>
<dbReference type="OrthoDB" id="2429086at2759"/>
<dbReference type="EMBL" id="CAJVPY010011680">
    <property type="protein sequence ID" value="CAG8728982.1"/>
    <property type="molecule type" value="Genomic_DNA"/>
</dbReference>
<sequence length="86" mass="9889">MSTIESYFTKKNSTKFNIKNASHEELDDELYILFISNRREPGDGGVDYFGGFRKFTILVKNYGRPGSIGPKFVRELEGVMSRYHST</sequence>
<organism evidence="1 2">
    <name type="scientific">Dentiscutata erythropus</name>
    <dbReference type="NCBI Taxonomy" id="1348616"/>
    <lineage>
        <taxon>Eukaryota</taxon>
        <taxon>Fungi</taxon>
        <taxon>Fungi incertae sedis</taxon>
        <taxon>Mucoromycota</taxon>
        <taxon>Glomeromycotina</taxon>
        <taxon>Glomeromycetes</taxon>
        <taxon>Diversisporales</taxon>
        <taxon>Gigasporaceae</taxon>
        <taxon>Dentiscutata</taxon>
    </lineage>
</organism>
<protein>
    <submittedName>
        <fullName evidence="1">19042_t:CDS:1</fullName>
    </submittedName>
</protein>
<keyword evidence="2" id="KW-1185">Reference proteome</keyword>
<evidence type="ECO:0000313" key="2">
    <source>
        <dbReference type="Proteomes" id="UP000789405"/>
    </source>
</evidence>
<dbReference type="AlphaFoldDB" id="A0A9N9IAQ7"/>
<evidence type="ECO:0000313" key="1">
    <source>
        <dbReference type="EMBL" id="CAG8728982.1"/>
    </source>
</evidence>